<evidence type="ECO:0000256" key="7">
    <source>
        <dbReference type="ARBA" id="ARBA00023139"/>
    </source>
</evidence>
<dbReference type="AlphaFoldDB" id="A0A9P6QBG6"/>
<dbReference type="GO" id="GO:0031681">
    <property type="term" value="F:G-protein beta-subunit binding"/>
    <property type="evidence" value="ECO:0007669"/>
    <property type="project" value="InterPro"/>
</dbReference>
<sequence length="217" mass="21320">MSTNPTRENDASSPTVGSPRLAPSLGDHLIGAGSAGATGSSTPSITTAAGTTLTTAATTTSTSTSTTATTTTTTTTTTGGNASSASSTSPSSSGAMGGSAITVVAGSLMGSSSNTTSATSIVPTSQSTTGKGTILSSASSTLGLGGSGVSDIKLKRFMEHNQRLREQLEMGRISVSEASQGLIKYVTSTKDALLPSLWGMPASDPFSKKSSGCCTIC</sequence>
<dbReference type="PANTHER" id="PTHR28189:SF1">
    <property type="entry name" value="GUANINE NUCLEOTIDE-BINDING PROTEIN SUBUNIT GAMMA"/>
    <property type="match status" value="1"/>
</dbReference>
<feature type="compositionally biased region" description="Low complexity" evidence="11">
    <location>
        <begin position="31"/>
        <end position="96"/>
    </location>
</feature>
<dbReference type="FunFam" id="4.10.260.10:FF:000003">
    <property type="entry name" value="G-protein complex gamma subunit Ste18/GpgA"/>
    <property type="match status" value="1"/>
</dbReference>
<dbReference type="OrthoDB" id="19232at2759"/>
<evidence type="ECO:0000259" key="12">
    <source>
        <dbReference type="SMART" id="SM01224"/>
    </source>
</evidence>
<dbReference type="Pfam" id="PF00631">
    <property type="entry name" value="G-gamma"/>
    <property type="match status" value="1"/>
</dbReference>
<evidence type="ECO:0000313" key="13">
    <source>
        <dbReference type="EMBL" id="KAG0264674.1"/>
    </source>
</evidence>
<reference evidence="13" key="1">
    <citation type="journal article" date="2020" name="Fungal Divers.">
        <title>Resolving the Mortierellaceae phylogeny through synthesis of multi-gene phylogenetics and phylogenomics.</title>
        <authorList>
            <person name="Vandepol N."/>
            <person name="Liber J."/>
            <person name="Desiro A."/>
            <person name="Na H."/>
            <person name="Kennedy M."/>
            <person name="Barry K."/>
            <person name="Grigoriev I.V."/>
            <person name="Miller A.N."/>
            <person name="O'Donnell K."/>
            <person name="Stajich J.E."/>
            <person name="Bonito G."/>
        </authorList>
    </citation>
    <scope>NUCLEOTIDE SEQUENCE</scope>
    <source>
        <strain evidence="13">BC1065</strain>
    </source>
</reference>
<comment type="subunit">
    <text evidence="3">G proteins are composed of 3 units, alpha, beta and gamma.</text>
</comment>
<dbReference type="InterPro" id="IPR036284">
    <property type="entry name" value="GGL_sf"/>
</dbReference>
<keyword evidence="14" id="KW-1185">Reference proteome</keyword>
<feature type="region of interest" description="Disordered" evidence="11">
    <location>
        <begin position="1"/>
        <end position="96"/>
    </location>
</feature>
<dbReference type="Gene3D" id="4.10.260.10">
    <property type="entry name" value="Transducin (heterotrimeric G protein), gamma chain"/>
    <property type="match status" value="1"/>
</dbReference>
<dbReference type="SUPFAM" id="SSF48670">
    <property type="entry name" value="Transducin (heterotrimeric G protein), gamma chain"/>
    <property type="match status" value="1"/>
</dbReference>
<comment type="subcellular location">
    <subcellularLocation>
        <location evidence="1">Membrane</location>
        <topology evidence="1">Peripheral membrane protein</topology>
    </subcellularLocation>
</comment>
<dbReference type="GO" id="GO:0005834">
    <property type="term" value="C:heterotrimeric G-protein complex"/>
    <property type="evidence" value="ECO:0007669"/>
    <property type="project" value="TreeGrafter"/>
</dbReference>
<dbReference type="InterPro" id="IPR015898">
    <property type="entry name" value="G-protein_gamma-like_dom"/>
</dbReference>
<dbReference type="Proteomes" id="UP000807716">
    <property type="component" value="Unassembled WGS sequence"/>
</dbReference>
<protein>
    <recommendedName>
        <fullName evidence="4">Guanine nucleotide-binding protein subunit gamma</fullName>
    </recommendedName>
</protein>
<evidence type="ECO:0000256" key="5">
    <source>
        <dbReference type="ARBA" id="ARBA00022481"/>
    </source>
</evidence>
<gene>
    <name evidence="13" type="ORF">DFQ27_001069</name>
</gene>
<evidence type="ECO:0000256" key="11">
    <source>
        <dbReference type="SAM" id="MobiDB-lite"/>
    </source>
</evidence>
<feature type="compositionally biased region" description="Polar residues" evidence="11">
    <location>
        <begin position="1"/>
        <end position="16"/>
    </location>
</feature>
<comment type="caution">
    <text evidence="13">The sequence shown here is derived from an EMBL/GenBank/DDBJ whole genome shotgun (WGS) entry which is preliminary data.</text>
</comment>
<name>A0A9P6QBG6_9FUNG</name>
<keyword evidence="10" id="KW-0636">Prenylation</keyword>
<dbReference type="GO" id="GO:0000750">
    <property type="term" value="P:pheromone-dependent signal transduction involved in conjugation with cellular fusion"/>
    <property type="evidence" value="ECO:0007669"/>
    <property type="project" value="InterPro"/>
</dbReference>
<dbReference type="EMBL" id="JAAAJB010000133">
    <property type="protein sequence ID" value="KAG0264674.1"/>
    <property type="molecule type" value="Genomic_DNA"/>
</dbReference>
<evidence type="ECO:0000256" key="2">
    <source>
        <dbReference type="ARBA" id="ARBA00007431"/>
    </source>
</evidence>
<evidence type="ECO:0000313" key="14">
    <source>
        <dbReference type="Proteomes" id="UP000807716"/>
    </source>
</evidence>
<evidence type="ECO:0000256" key="4">
    <source>
        <dbReference type="ARBA" id="ARBA00016111"/>
    </source>
</evidence>
<dbReference type="SMART" id="SM01224">
    <property type="entry name" value="G_gamma"/>
    <property type="match status" value="1"/>
</dbReference>
<evidence type="ECO:0000256" key="10">
    <source>
        <dbReference type="ARBA" id="ARBA00023289"/>
    </source>
</evidence>
<feature type="domain" description="G protein gamma" evidence="12">
    <location>
        <begin position="150"/>
        <end position="217"/>
    </location>
</feature>
<keyword evidence="5" id="KW-0488">Methylation</keyword>
<evidence type="ECO:0000256" key="9">
    <source>
        <dbReference type="ARBA" id="ARBA00023288"/>
    </source>
</evidence>
<organism evidence="13 14">
    <name type="scientific">Actinomortierella ambigua</name>
    <dbReference type="NCBI Taxonomy" id="1343610"/>
    <lineage>
        <taxon>Eukaryota</taxon>
        <taxon>Fungi</taxon>
        <taxon>Fungi incertae sedis</taxon>
        <taxon>Mucoromycota</taxon>
        <taxon>Mortierellomycotina</taxon>
        <taxon>Mortierellomycetes</taxon>
        <taxon>Mortierellales</taxon>
        <taxon>Mortierellaceae</taxon>
        <taxon>Actinomortierella</taxon>
    </lineage>
</organism>
<keyword evidence="7" id="KW-0564">Palmitate</keyword>
<dbReference type="PANTHER" id="PTHR28189">
    <property type="entry name" value="GUANINE NUCLEOTIDE-BINDING PROTEIN SUBUNIT GAMMA"/>
    <property type="match status" value="1"/>
</dbReference>
<dbReference type="GO" id="GO:0007186">
    <property type="term" value="P:G protein-coupled receptor signaling pathway"/>
    <property type="evidence" value="ECO:0007669"/>
    <property type="project" value="InterPro"/>
</dbReference>
<dbReference type="InterPro" id="IPR041848">
    <property type="entry name" value="Ste18_fungal"/>
</dbReference>
<keyword evidence="9" id="KW-0449">Lipoprotein</keyword>
<evidence type="ECO:0000256" key="6">
    <source>
        <dbReference type="ARBA" id="ARBA00023136"/>
    </source>
</evidence>
<evidence type="ECO:0000256" key="8">
    <source>
        <dbReference type="ARBA" id="ARBA00023224"/>
    </source>
</evidence>
<keyword evidence="8" id="KW-0807">Transducer</keyword>
<accession>A0A9P6QBG6</accession>
<proteinExistence type="inferred from homology"/>
<evidence type="ECO:0000256" key="3">
    <source>
        <dbReference type="ARBA" id="ARBA00011581"/>
    </source>
</evidence>
<evidence type="ECO:0000256" key="1">
    <source>
        <dbReference type="ARBA" id="ARBA00004170"/>
    </source>
</evidence>
<comment type="similarity">
    <text evidence="2">Belongs to the G protein gamma family.</text>
</comment>
<keyword evidence="6" id="KW-0472">Membrane</keyword>